<feature type="transmembrane region" description="Helical" evidence="1">
    <location>
        <begin position="184"/>
        <end position="204"/>
    </location>
</feature>
<name>E1SVD4_FERBD</name>
<dbReference type="PANTHER" id="PTHR42709:SF2">
    <property type="entry name" value="INNER MEMBRANE PROTEIN YOHD"/>
    <property type="match status" value="1"/>
</dbReference>
<dbReference type="eggNOG" id="COG0586">
    <property type="taxonomic scope" value="Bacteria"/>
</dbReference>
<keyword evidence="1" id="KW-1133">Transmembrane helix</keyword>
<keyword evidence="4" id="KW-1185">Reference proteome</keyword>
<accession>E1SVD4</accession>
<dbReference type="GeneID" id="67180320"/>
<dbReference type="InterPro" id="IPR051311">
    <property type="entry name" value="DedA_domain"/>
</dbReference>
<proteinExistence type="predicted"/>
<feature type="transmembrane region" description="Helical" evidence="1">
    <location>
        <begin position="67"/>
        <end position="89"/>
    </location>
</feature>
<dbReference type="KEGG" id="fbl:Fbal_0074"/>
<evidence type="ECO:0000259" key="2">
    <source>
        <dbReference type="Pfam" id="PF09335"/>
    </source>
</evidence>
<organism evidence="3 4">
    <name type="scientific">Ferrimonas balearica (strain DSM 9799 / CCM 4581 / KCTC 23876 / PAT)</name>
    <dbReference type="NCBI Taxonomy" id="550540"/>
    <lineage>
        <taxon>Bacteria</taxon>
        <taxon>Pseudomonadati</taxon>
        <taxon>Pseudomonadota</taxon>
        <taxon>Gammaproteobacteria</taxon>
        <taxon>Alteromonadales</taxon>
        <taxon>Ferrimonadaceae</taxon>
        <taxon>Ferrimonas</taxon>
    </lineage>
</organism>
<evidence type="ECO:0000313" key="3">
    <source>
        <dbReference type="EMBL" id="ADN74288.1"/>
    </source>
</evidence>
<dbReference type="STRING" id="550540.Fbal_0074"/>
<keyword evidence="1" id="KW-0472">Membrane</keyword>
<dbReference type="AlphaFoldDB" id="E1SVD4"/>
<dbReference type="EMBL" id="CP002209">
    <property type="protein sequence ID" value="ADN74288.1"/>
    <property type="molecule type" value="Genomic_DNA"/>
</dbReference>
<dbReference type="Proteomes" id="UP000006683">
    <property type="component" value="Chromosome"/>
</dbReference>
<evidence type="ECO:0000313" key="4">
    <source>
        <dbReference type="Proteomes" id="UP000006683"/>
    </source>
</evidence>
<dbReference type="Pfam" id="PF09335">
    <property type="entry name" value="VTT_dom"/>
    <property type="match status" value="1"/>
</dbReference>
<feature type="transmembrane region" description="Helical" evidence="1">
    <location>
        <begin position="150"/>
        <end position="172"/>
    </location>
</feature>
<protein>
    <submittedName>
        <fullName evidence="3">SNARE associated Golgi protein-related protein</fullName>
    </submittedName>
</protein>
<gene>
    <name evidence="3" type="ordered locus">Fbal_0074</name>
</gene>
<dbReference type="InterPro" id="IPR032816">
    <property type="entry name" value="VTT_dom"/>
</dbReference>
<dbReference type="RefSeq" id="WP_013343594.1">
    <property type="nucleotide sequence ID" value="NC_014541.1"/>
</dbReference>
<feature type="transmembrane region" description="Helical" evidence="1">
    <location>
        <begin position="29"/>
        <end position="47"/>
    </location>
</feature>
<sequence>MRFLPAPTVPMLHTLQTLVTDLSPYLHQYGYLLLALAIAVEGFGIPAPGQALLMVSGVLAADGELALHWVLLVAAISAFGGNLVGYFLGQRGDRWLRQKGWLSAATEARLHQFIERHGIAVLLFSRFIEGLKQTMALGCGLARMPLRAFLLGNALATAVWVTLFGLGPALLWHERQPLMQFYQAHHNLTWGVGAAAVLTLALTWRWRQRRQATL</sequence>
<keyword evidence="1" id="KW-0812">Transmembrane</keyword>
<dbReference type="HOGENOM" id="CLU_044208_4_2_6"/>
<dbReference type="GO" id="GO:0005886">
    <property type="term" value="C:plasma membrane"/>
    <property type="evidence" value="ECO:0007669"/>
    <property type="project" value="TreeGrafter"/>
</dbReference>
<dbReference type="PANTHER" id="PTHR42709">
    <property type="entry name" value="ALKALINE PHOSPHATASE LIKE PROTEIN"/>
    <property type="match status" value="1"/>
</dbReference>
<reference evidence="3 4" key="1">
    <citation type="journal article" date="2010" name="Stand. Genomic Sci.">
        <title>Complete genome sequence of Ferrimonas balearica type strain (PAT).</title>
        <authorList>
            <person name="Nolan M."/>
            <person name="Sikorski J."/>
            <person name="Davenport K."/>
            <person name="Lucas S."/>
            <person name="Glavina Del Rio T."/>
            <person name="Tice H."/>
            <person name="Cheng J."/>
            <person name="Goodwin L."/>
            <person name="Pitluck S."/>
            <person name="Liolios K."/>
            <person name="Ivanova N."/>
            <person name="Mavromatis K."/>
            <person name="Ovchinnikova G."/>
            <person name="Pati A."/>
            <person name="Chen A."/>
            <person name="Palaniappan K."/>
            <person name="Land M."/>
            <person name="Hauser L."/>
            <person name="Chang Y."/>
            <person name="Jeffries C."/>
            <person name="Tapia R."/>
            <person name="Brettin T."/>
            <person name="Detter J."/>
            <person name="Han C."/>
            <person name="Yasawong M."/>
            <person name="Rohde M."/>
            <person name="Tindall B."/>
            <person name="Goker M."/>
            <person name="Woyke T."/>
            <person name="Bristow J."/>
            <person name="Eisen J."/>
            <person name="Markowitz V."/>
            <person name="Hugenholtz P."/>
            <person name="Kyrpides N."/>
            <person name="Klenk H."/>
            <person name="Lapidus A."/>
        </authorList>
    </citation>
    <scope>NUCLEOTIDE SEQUENCE [LARGE SCALE GENOMIC DNA]</scope>
    <source>
        <strain evidence="4">DSM 9799 / CCM 4581 / KCTC 23876 / PAT</strain>
    </source>
</reference>
<feature type="domain" description="VTT" evidence="2">
    <location>
        <begin position="48"/>
        <end position="164"/>
    </location>
</feature>
<evidence type="ECO:0000256" key="1">
    <source>
        <dbReference type="SAM" id="Phobius"/>
    </source>
</evidence>